<name>A0A345ZAS0_9BACT</name>
<evidence type="ECO:0000313" key="2">
    <source>
        <dbReference type="Proteomes" id="UP000254834"/>
    </source>
</evidence>
<keyword evidence="2" id="KW-1185">Reference proteome</keyword>
<dbReference type="Proteomes" id="UP000254834">
    <property type="component" value="Chromosome"/>
</dbReference>
<evidence type="ECO:0000313" key="1">
    <source>
        <dbReference type="EMBL" id="AXK60387.1"/>
    </source>
</evidence>
<dbReference type="KEGG" id="cdes:C0J27_01305"/>
<reference evidence="1 2" key="1">
    <citation type="submission" date="2017-12" db="EMBL/GenBank/DDBJ databases">
        <title>Chromulinavorax destructans is a abundant pathogen of dominant heterotrophic picoflagllates.</title>
        <authorList>
            <person name="Deeg C.M."/>
            <person name="Zimmer M."/>
            <person name="Suttle C.A."/>
        </authorList>
    </citation>
    <scope>NUCLEOTIDE SEQUENCE [LARGE SCALE GENOMIC DNA]</scope>
    <source>
        <strain evidence="1 2">SeV1</strain>
    </source>
</reference>
<proteinExistence type="predicted"/>
<sequence>MKRSKFYNNMYCSIIFLSIPGEILSYSDYDKNFSASKQAEIVISIATAGIMSAAIYQYCSTLPGQKDLLVMEEKYPYVQAWYNYLIKKYPQVHFDTKQLLRGSYARDEYEGWKSSFNQIYCPSTILVNINDFYKKKINGQALTNEELLFLDVQEFMILCQAGTIEYNHMIQKYLYTFGVIIGLEAIRVLYKEFTDESAKKYYSSQKTLKVDSNSRSLISTWDDVVHAKMDERNGNIFGCELVAAYILSSTIFIFQKPQEYEFACRYADIDILERTVLFFEAFVNRKEDHSNDIKTPWAIYYSSTVSQWYYDICRDPKESGPSTRASIIHNEIERRKKLGN</sequence>
<dbReference type="AlphaFoldDB" id="A0A345ZAS0"/>
<dbReference type="RefSeq" id="WP_115585402.1">
    <property type="nucleotide sequence ID" value="NZ_CP025544.1"/>
</dbReference>
<dbReference type="EMBL" id="CP025544">
    <property type="protein sequence ID" value="AXK60387.1"/>
    <property type="molecule type" value="Genomic_DNA"/>
</dbReference>
<accession>A0A345ZAS0</accession>
<protein>
    <submittedName>
        <fullName evidence="1">Uncharacterized protein</fullName>
    </submittedName>
</protein>
<gene>
    <name evidence="1" type="ORF">C0J27_01305</name>
</gene>
<organism evidence="1 2">
    <name type="scientific">Candidatus Chromulinivorax destructor</name>
    <dbReference type="NCBI Taxonomy" id="2066483"/>
    <lineage>
        <taxon>Bacteria</taxon>
        <taxon>Candidatus Babelota</taxon>
        <taxon>Candidatus Babeliae</taxon>
        <taxon>Candidatus Babeliales</taxon>
        <taxon>Candidatus Chromulinivoraceae</taxon>
        <taxon>Candidatus Chromulinivorax</taxon>
    </lineage>
</organism>